<keyword evidence="4" id="KW-1185">Reference proteome</keyword>
<evidence type="ECO:0000256" key="1">
    <source>
        <dbReference type="SAM" id="Coils"/>
    </source>
</evidence>
<proteinExistence type="predicted"/>
<evidence type="ECO:0000313" key="3">
    <source>
        <dbReference type="EMBL" id="GMG86165.1"/>
    </source>
</evidence>
<reference evidence="3 4" key="1">
    <citation type="submission" date="2023-04" db="EMBL/GenBank/DDBJ databases">
        <title>Marinobulbifer ophiurae gen. nov., sp. Nov., isolate from tissue of brittle star Ophioplocus japonicus.</title>
        <authorList>
            <person name="Kawano K."/>
            <person name="Sawayama S."/>
            <person name="Nakagawa S."/>
        </authorList>
    </citation>
    <scope>NUCLEOTIDE SEQUENCE [LARGE SCALE GENOMIC DNA]</scope>
    <source>
        <strain evidence="3 4">NKW57</strain>
    </source>
</reference>
<protein>
    <recommendedName>
        <fullName evidence="5">DUF4124 domain-containing protein</fullName>
    </recommendedName>
</protein>
<keyword evidence="2" id="KW-0732">Signal</keyword>
<dbReference type="Proteomes" id="UP001224392">
    <property type="component" value="Unassembled WGS sequence"/>
</dbReference>
<organism evidence="3 4">
    <name type="scientific">Biformimicrobium ophioploci</name>
    <dbReference type="NCBI Taxonomy" id="3036711"/>
    <lineage>
        <taxon>Bacteria</taxon>
        <taxon>Pseudomonadati</taxon>
        <taxon>Pseudomonadota</taxon>
        <taxon>Gammaproteobacteria</taxon>
        <taxon>Cellvibrionales</taxon>
        <taxon>Microbulbiferaceae</taxon>
        <taxon>Biformimicrobium</taxon>
    </lineage>
</organism>
<gene>
    <name evidence="3" type="ORF">MNKW57_04860</name>
</gene>
<accession>A0ABQ6LVR9</accession>
<dbReference type="EMBL" id="BSYJ01000001">
    <property type="protein sequence ID" value="GMG86165.1"/>
    <property type="molecule type" value="Genomic_DNA"/>
</dbReference>
<evidence type="ECO:0000256" key="2">
    <source>
        <dbReference type="SAM" id="SignalP"/>
    </source>
</evidence>
<comment type="caution">
    <text evidence="3">The sequence shown here is derived from an EMBL/GenBank/DDBJ whole genome shotgun (WGS) entry which is preliminary data.</text>
</comment>
<dbReference type="RefSeq" id="WP_285762671.1">
    <property type="nucleotide sequence ID" value="NZ_BSYJ01000001.1"/>
</dbReference>
<evidence type="ECO:0000313" key="4">
    <source>
        <dbReference type="Proteomes" id="UP001224392"/>
    </source>
</evidence>
<sequence>MNRALKQALSAIIALGLAGAASGLPSDDRGNLRYRYVNEHGIKVIAAQVPPRFVGKGYEVLSPSGQVLEVVPPELTGEELAAQRHRIEQEKADRELRRRYSSEKDIDDARRRKLATVQQDMAIMRSNIMNLRSEVRKEEATAARLQRNNRPVSAEVSQRIQVLEGEIALIQTRLNKRTREAEAINERYQGYMKRFREISARR</sequence>
<feature type="coiled-coil region" evidence="1">
    <location>
        <begin position="114"/>
        <end position="148"/>
    </location>
</feature>
<evidence type="ECO:0008006" key="5">
    <source>
        <dbReference type="Google" id="ProtNLM"/>
    </source>
</evidence>
<feature type="signal peptide" evidence="2">
    <location>
        <begin position="1"/>
        <end position="20"/>
    </location>
</feature>
<name>A0ABQ6LVR9_9GAMM</name>
<keyword evidence="1" id="KW-0175">Coiled coil</keyword>
<feature type="chain" id="PRO_5046692029" description="DUF4124 domain-containing protein" evidence="2">
    <location>
        <begin position="21"/>
        <end position="202"/>
    </location>
</feature>